<feature type="region of interest" description="Disordered" evidence="8">
    <location>
        <begin position="35"/>
        <end position="93"/>
    </location>
</feature>
<dbReference type="AlphaFoldDB" id="F0WGW9"/>
<feature type="coiled-coil region" evidence="7">
    <location>
        <begin position="118"/>
        <end position="145"/>
    </location>
</feature>
<evidence type="ECO:0000256" key="7">
    <source>
        <dbReference type="SAM" id="Coils"/>
    </source>
</evidence>
<evidence type="ECO:0000256" key="5">
    <source>
        <dbReference type="ARBA" id="ARBA00023054"/>
    </source>
</evidence>
<comment type="subcellular location">
    <subcellularLocation>
        <location evidence="1">Golgi apparatus membrane</location>
        <topology evidence="1">Single-pass membrane protein</topology>
    </subcellularLocation>
</comment>
<evidence type="ECO:0000256" key="9">
    <source>
        <dbReference type="SAM" id="Phobius"/>
    </source>
</evidence>
<dbReference type="EMBL" id="FR824140">
    <property type="protein sequence ID" value="CCA20484.1"/>
    <property type="molecule type" value="Genomic_DNA"/>
</dbReference>
<dbReference type="GO" id="GO:0007030">
    <property type="term" value="P:Golgi organization"/>
    <property type="evidence" value="ECO:0007669"/>
    <property type="project" value="InterPro"/>
</dbReference>
<evidence type="ECO:0000313" key="10">
    <source>
        <dbReference type="EMBL" id="CCA20484.1"/>
    </source>
</evidence>
<evidence type="ECO:0000256" key="1">
    <source>
        <dbReference type="ARBA" id="ARBA00004194"/>
    </source>
</evidence>
<evidence type="ECO:0000256" key="2">
    <source>
        <dbReference type="ARBA" id="ARBA00022692"/>
    </source>
</evidence>
<evidence type="ECO:0000256" key="8">
    <source>
        <dbReference type="SAM" id="MobiDB-lite"/>
    </source>
</evidence>
<feature type="compositionally biased region" description="Basic and acidic residues" evidence="8">
    <location>
        <begin position="35"/>
        <end position="45"/>
    </location>
</feature>
<dbReference type="HOGENOM" id="CLU_027184_0_0_1"/>
<feature type="coiled-coil region" evidence="7">
    <location>
        <begin position="175"/>
        <end position="280"/>
    </location>
</feature>
<keyword evidence="2 9" id="KW-0812">Transmembrane</keyword>
<dbReference type="GO" id="GO:0000301">
    <property type="term" value="P:retrograde transport, vesicle recycling within Golgi"/>
    <property type="evidence" value="ECO:0007669"/>
    <property type="project" value="TreeGrafter"/>
</dbReference>
<reference evidence="10" key="1">
    <citation type="journal article" date="2011" name="PLoS Biol.">
        <title>Gene gain and loss during evolution of obligate parasitism in the white rust pathogen of Arabidopsis thaliana.</title>
        <authorList>
            <person name="Kemen E."/>
            <person name="Gardiner A."/>
            <person name="Schultz-Larsen T."/>
            <person name="Kemen A.C."/>
            <person name="Balmuth A.L."/>
            <person name="Robert-Seilaniantz A."/>
            <person name="Bailey K."/>
            <person name="Holub E."/>
            <person name="Studholme D.J."/>
            <person name="Maclean D."/>
            <person name="Jones J.D."/>
        </authorList>
    </citation>
    <scope>NUCLEOTIDE SEQUENCE</scope>
</reference>
<keyword evidence="5 7" id="KW-0175">Coiled coil</keyword>
<organism evidence="10">
    <name type="scientific">Albugo laibachii Nc14</name>
    <dbReference type="NCBI Taxonomy" id="890382"/>
    <lineage>
        <taxon>Eukaryota</taxon>
        <taxon>Sar</taxon>
        <taxon>Stramenopiles</taxon>
        <taxon>Oomycota</taxon>
        <taxon>Peronosporomycetes</taxon>
        <taxon>Albuginales</taxon>
        <taxon>Albuginaceae</taxon>
        <taxon>Albugo</taxon>
    </lineage>
</organism>
<feature type="compositionally biased region" description="Basic and acidic residues" evidence="8">
    <location>
        <begin position="53"/>
        <end position="62"/>
    </location>
</feature>
<proteinExistence type="predicted"/>
<evidence type="ECO:0000256" key="3">
    <source>
        <dbReference type="ARBA" id="ARBA00022989"/>
    </source>
</evidence>
<evidence type="ECO:0000256" key="4">
    <source>
        <dbReference type="ARBA" id="ARBA00023034"/>
    </source>
</evidence>
<dbReference type="GO" id="GO:0031985">
    <property type="term" value="C:Golgi cisterna"/>
    <property type="evidence" value="ECO:0007669"/>
    <property type="project" value="TreeGrafter"/>
</dbReference>
<sequence>MNWVSSTLQLAEDLLESVDQQAAITLLKDADTDKVDANPKQRNVTESEATQSRVEKSNKSGTEEDEWEEFDREETSAAVDQTKDTITSTESLDRVEQTRLRKEIAMLKQECSKRDKVLRSTKQNTKALEKELEDLERECSTQIKHLQVELSKIRSKSDLEQKQLEQLLATKDTAARSLRTELEEALRTKDDHLNELNQVRQQLEEARKANENVTNKALSTSDESDQLIASLRSEVQETLSTMNSLKREFAESKVAMYASQHQLENSNEELAAEVARLQRERIGDKSCLTKLQSRSGGDSNGNDVGIESFGDVVAMKKALHDEIRQNEMHQQEIASLNTMIAKWKCETEKLKAEASRQENVFQQEIQQLKHQIGQTLTCQQDKDELAKNANNSASDARINTLTNRILDKQETIDNLRSKLITLEARLTDAQYRQQSAEEKLDTKRHDPVRDIEAGNHPHSRFAQKRSLWHVETYANSQNSLAHALLMVSPAVRRYKPIVSVLNFLDQCFLFFGRRFLRHPLTRVGIMAYFMLLHLWVFVILSFHTSHLDEELQAENRLKAVAGTGAT</sequence>
<feature type="transmembrane region" description="Helical" evidence="9">
    <location>
        <begin position="523"/>
        <end position="542"/>
    </location>
</feature>
<protein>
    <submittedName>
        <fullName evidence="10">Uncharacterized protein AlNc14C95G5845</fullName>
    </submittedName>
</protein>
<reference evidence="10" key="2">
    <citation type="submission" date="2011-02" db="EMBL/GenBank/DDBJ databases">
        <authorList>
            <person name="MacLean D."/>
        </authorList>
    </citation>
    <scope>NUCLEOTIDE SEQUENCE</scope>
</reference>
<name>F0WGW9_9STRA</name>
<evidence type="ECO:0000256" key="6">
    <source>
        <dbReference type="ARBA" id="ARBA00023136"/>
    </source>
</evidence>
<keyword evidence="4" id="KW-0333">Golgi apparatus</keyword>
<keyword evidence="6 9" id="KW-0472">Membrane</keyword>
<dbReference type="PANTHER" id="PTHR13815">
    <property type="entry name" value="GOLGIN-84"/>
    <property type="match status" value="1"/>
</dbReference>
<feature type="region of interest" description="Disordered" evidence="8">
    <location>
        <begin position="436"/>
        <end position="455"/>
    </location>
</feature>
<feature type="compositionally biased region" description="Acidic residues" evidence="8">
    <location>
        <begin position="63"/>
        <end position="72"/>
    </location>
</feature>
<dbReference type="PANTHER" id="PTHR13815:SF7">
    <property type="entry name" value="GOLGIN SUBFAMILY A MEMBER 5"/>
    <property type="match status" value="1"/>
</dbReference>
<keyword evidence="3 9" id="KW-1133">Transmembrane helix</keyword>
<feature type="coiled-coil region" evidence="7">
    <location>
        <begin position="326"/>
        <end position="371"/>
    </location>
</feature>
<accession>F0WGW9</accession>
<gene>
    <name evidence="10" type="primary">AlNc14C95G5845</name>
    <name evidence="10" type="ORF">ALNC14_066270</name>
</gene>
<dbReference type="GO" id="GO:0000139">
    <property type="term" value="C:Golgi membrane"/>
    <property type="evidence" value="ECO:0007669"/>
    <property type="project" value="UniProtKB-SubCell"/>
</dbReference>
<dbReference type="InterPro" id="IPR019177">
    <property type="entry name" value="Golgin_subfamily_A_member_5"/>
</dbReference>